<gene>
    <name evidence="9" type="ORF">HMPREF9943_01440</name>
</gene>
<comment type="similarity">
    <text evidence="1 7">Belongs to the UPF0758 family.</text>
</comment>
<dbReference type="RefSeq" id="WP_004803544.1">
    <property type="nucleotide sequence ID" value="NZ_AUGJ01000007.1"/>
</dbReference>
<keyword evidence="10" id="KW-1185">Reference proteome</keyword>
<dbReference type="Gene3D" id="3.40.140.10">
    <property type="entry name" value="Cytidine Deaminase, domain 2"/>
    <property type="match status" value="1"/>
</dbReference>
<sequence>MIKNIPIEENPREKALVYGIDSLSNNELLAVLLRTGSKDETVLELSSRVINCLGGLNGFKTVTYKQLTDIKGIKQAKALEVLAAIELAIRIGKSNENRILLNCPSDIYYYLRDEMRCLKQEHFKILILDTKHRLIKEKTLFIGLVNMSLVSPREVYMEALSVNGAAIAAIHNHPTGDSSPSKEDEMVTKAMKEAGRIMNIEFIDHIIIGYHEFYSFMANRKFHD</sequence>
<dbReference type="AlphaFoldDB" id="M2PL75"/>
<keyword evidence="4" id="KW-0378">Hydrolase</keyword>
<dbReference type="Pfam" id="PF04002">
    <property type="entry name" value="RadC"/>
    <property type="match status" value="1"/>
</dbReference>
<evidence type="ECO:0000256" key="6">
    <source>
        <dbReference type="ARBA" id="ARBA00023049"/>
    </source>
</evidence>
<dbReference type="PANTHER" id="PTHR30471:SF3">
    <property type="entry name" value="UPF0758 PROTEIN YEES-RELATED"/>
    <property type="match status" value="1"/>
</dbReference>
<dbReference type="CDD" id="cd08071">
    <property type="entry name" value="MPN_DUF2466"/>
    <property type="match status" value="1"/>
</dbReference>
<dbReference type="EMBL" id="AGEJ01000022">
    <property type="protein sequence ID" value="EMD16319.1"/>
    <property type="molecule type" value="Genomic_DNA"/>
</dbReference>
<dbReference type="GO" id="GO:0008237">
    <property type="term" value="F:metallopeptidase activity"/>
    <property type="evidence" value="ECO:0007669"/>
    <property type="project" value="UniProtKB-KW"/>
</dbReference>
<dbReference type="GO" id="GO:0006508">
    <property type="term" value="P:proteolysis"/>
    <property type="evidence" value="ECO:0007669"/>
    <property type="project" value="UniProtKB-KW"/>
</dbReference>
<keyword evidence="6" id="KW-0482">Metalloprotease</keyword>
<proteinExistence type="inferred from homology"/>
<dbReference type="OrthoDB" id="9804482at2"/>
<dbReference type="NCBIfam" id="NF000642">
    <property type="entry name" value="PRK00024.1"/>
    <property type="match status" value="1"/>
</dbReference>
<evidence type="ECO:0000256" key="4">
    <source>
        <dbReference type="ARBA" id="ARBA00022801"/>
    </source>
</evidence>
<evidence type="ECO:0000256" key="3">
    <source>
        <dbReference type="ARBA" id="ARBA00022723"/>
    </source>
</evidence>
<dbReference type="BioCyc" id="ECAT999415-HMP:GTTI-1484-MONOMER"/>
<evidence type="ECO:0000256" key="5">
    <source>
        <dbReference type="ARBA" id="ARBA00022833"/>
    </source>
</evidence>
<keyword evidence="2" id="KW-0645">Protease</keyword>
<dbReference type="InterPro" id="IPR001405">
    <property type="entry name" value="UPF0758"/>
</dbReference>
<dbReference type="Proteomes" id="UP000011758">
    <property type="component" value="Unassembled WGS sequence"/>
</dbReference>
<evidence type="ECO:0000313" key="9">
    <source>
        <dbReference type="EMBL" id="EMD16319.1"/>
    </source>
</evidence>
<dbReference type="PATRIC" id="fig|999415.3.peg.1466"/>
<evidence type="ECO:0000313" key="10">
    <source>
        <dbReference type="Proteomes" id="UP000011758"/>
    </source>
</evidence>
<evidence type="ECO:0000259" key="8">
    <source>
        <dbReference type="PROSITE" id="PS50249"/>
    </source>
</evidence>
<dbReference type="PANTHER" id="PTHR30471">
    <property type="entry name" value="DNA REPAIR PROTEIN RADC"/>
    <property type="match status" value="1"/>
</dbReference>
<dbReference type="InterPro" id="IPR046778">
    <property type="entry name" value="UPF0758_N"/>
</dbReference>
<protein>
    <submittedName>
        <fullName evidence="9">DNA repair protein RadC</fullName>
    </submittedName>
</protein>
<dbReference type="STRING" id="999415.HMPREF9943_01440"/>
<accession>M2PL75</accession>
<feature type="domain" description="MPN" evidence="8">
    <location>
        <begin position="100"/>
        <end position="222"/>
    </location>
</feature>
<dbReference type="GO" id="GO:0046872">
    <property type="term" value="F:metal ion binding"/>
    <property type="evidence" value="ECO:0007669"/>
    <property type="project" value="UniProtKB-KW"/>
</dbReference>
<dbReference type="NCBIfam" id="TIGR00608">
    <property type="entry name" value="radc"/>
    <property type="match status" value="1"/>
</dbReference>
<dbReference type="InterPro" id="IPR037518">
    <property type="entry name" value="MPN"/>
</dbReference>
<evidence type="ECO:0000256" key="1">
    <source>
        <dbReference type="ARBA" id="ARBA00010243"/>
    </source>
</evidence>
<reference evidence="9 10" key="1">
    <citation type="submission" date="2013-02" db="EMBL/GenBank/DDBJ databases">
        <title>The Genome Sequence of Lactobacillus catenaformis F0143.</title>
        <authorList>
            <consortium name="The Broad Institute Genome Sequencing Platform"/>
            <person name="Earl A."/>
            <person name="Ward D."/>
            <person name="Feldgarden M."/>
            <person name="Gevers D."/>
            <person name="Izard J."/>
            <person name="Blanton J.M."/>
            <person name="Mathney J."/>
            <person name="Dewhirst F.E."/>
            <person name="Young S.K."/>
            <person name="Zeng Q."/>
            <person name="Gargeya S."/>
            <person name="Fitzgerald M."/>
            <person name="Haas B."/>
            <person name="Abouelleil A."/>
            <person name="Alvarado L."/>
            <person name="Arachchi H.M."/>
            <person name="Berlin A."/>
            <person name="Chapman S.B."/>
            <person name="Gearin G."/>
            <person name="Goldberg J."/>
            <person name="Griggs A."/>
            <person name="Gujja S."/>
            <person name="Hansen M."/>
            <person name="Heiman D."/>
            <person name="Howarth C."/>
            <person name="Larimer J."/>
            <person name="Lui A."/>
            <person name="MacDonald P.J.P."/>
            <person name="McCowen C."/>
            <person name="Montmayeur A."/>
            <person name="Murphy C."/>
            <person name="Neiman D."/>
            <person name="Pearson M."/>
            <person name="Priest M."/>
            <person name="Roberts A."/>
            <person name="Saif S."/>
            <person name="Shea T."/>
            <person name="Sisk P."/>
            <person name="Stolte C."/>
            <person name="Sykes S."/>
            <person name="Wortman J."/>
            <person name="Nusbaum C."/>
            <person name="Birren B."/>
        </authorList>
    </citation>
    <scope>NUCLEOTIDE SEQUENCE [LARGE SCALE GENOMIC DNA]</scope>
    <source>
        <strain evidence="9 10">OT 569</strain>
    </source>
</reference>
<dbReference type="InterPro" id="IPR025657">
    <property type="entry name" value="RadC_JAB"/>
</dbReference>
<organism evidence="9 10">
    <name type="scientific">Eggerthia catenaformis OT 569 = DSM 20559</name>
    <dbReference type="NCBI Taxonomy" id="999415"/>
    <lineage>
        <taxon>Bacteria</taxon>
        <taxon>Bacillati</taxon>
        <taxon>Bacillota</taxon>
        <taxon>Erysipelotrichia</taxon>
        <taxon>Erysipelotrichales</taxon>
        <taxon>Coprobacillaceae</taxon>
        <taxon>Eggerthia</taxon>
    </lineage>
</organism>
<evidence type="ECO:0000256" key="7">
    <source>
        <dbReference type="RuleBase" id="RU003797"/>
    </source>
</evidence>
<keyword evidence="3" id="KW-0479">Metal-binding</keyword>
<evidence type="ECO:0000256" key="2">
    <source>
        <dbReference type="ARBA" id="ARBA00022670"/>
    </source>
</evidence>
<name>M2PL75_9FIRM</name>
<dbReference type="eggNOG" id="COG2003">
    <property type="taxonomic scope" value="Bacteria"/>
</dbReference>
<keyword evidence="5" id="KW-0862">Zinc</keyword>
<dbReference type="Pfam" id="PF20582">
    <property type="entry name" value="UPF0758_N"/>
    <property type="match status" value="1"/>
</dbReference>
<comment type="caution">
    <text evidence="9">The sequence shown here is derived from an EMBL/GenBank/DDBJ whole genome shotgun (WGS) entry which is preliminary data.</text>
</comment>
<dbReference type="PROSITE" id="PS50249">
    <property type="entry name" value="MPN"/>
    <property type="match status" value="1"/>
</dbReference>